<dbReference type="RefSeq" id="WP_285450564.1">
    <property type="nucleotide sequence ID" value="NZ_CP127173.1"/>
</dbReference>
<evidence type="ECO:0000313" key="3">
    <source>
        <dbReference type="Proteomes" id="UP001227101"/>
    </source>
</evidence>
<sequence length="97" mass="9948">MCGGRWRTRRTGAGSGSPAAAYPDASDLADGTYAWEVYAQDSWGAKSATAGPCRFTVDRTDPNAPAVVFPTYPAGAEGAGLAWRASSPSPPTVPPTS</sequence>
<reference evidence="2 3" key="1">
    <citation type="submission" date="2023-06" db="EMBL/GenBank/DDBJ databases">
        <authorList>
            <person name="Oyuntsetseg B."/>
            <person name="Kim S.B."/>
        </authorList>
    </citation>
    <scope>NUCLEOTIDE SEQUENCE [LARGE SCALE GENOMIC DNA]</scope>
    <source>
        <strain evidence="2 3">2-2</strain>
    </source>
</reference>
<name>A0ABY8XEH4_9PSEU</name>
<feature type="region of interest" description="Disordered" evidence="1">
    <location>
        <begin position="1"/>
        <end position="23"/>
    </location>
</feature>
<feature type="compositionally biased region" description="Basic residues" evidence="1">
    <location>
        <begin position="1"/>
        <end position="10"/>
    </location>
</feature>
<gene>
    <name evidence="2" type="ORF">QP939_34845</name>
</gene>
<dbReference type="Proteomes" id="UP001227101">
    <property type="component" value="Chromosome"/>
</dbReference>
<evidence type="ECO:0000313" key="2">
    <source>
        <dbReference type="EMBL" id="WIV54022.1"/>
    </source>
</evidence>
<organism evidence="2 3">
    <name type="scientific">Amycolatopsis nalaikhensis</name>
    <dbReference type="NCBI Taxonomy" id="715472"/>
    <lineage>
        <taxon>Bacteria</taxon>
        <taxon>Bacillati</taxon>
        <taxon>Actinomycetota</taxon>
        <taxon>Actinomycetes</taxon>
        <taxon>Pseudonocardiales</taxon>
        <taxon>Pseudonocardiaceae</taxon>
        <taxon>Amycolatopsis</taxon>
    </lineage>
</organism>
<evidence type="ECO:0000256" key="1">
    <source>
        <dbReference type="SAM" id="MobiDB-lite"/>
    </source>
</evidence>
<dbReference type="Gene3D" id="2.60.40.1800">
    <property type="match status" value="1"/>
</dbReference>
<keyword evidence="3" id="KW-1185">Reference proteome</keyword>
<accession>A0ABY8XEH4</accession>
<protein>
    <submittedName>
        <fullName evidence="2">Uncharacterized protein</fullName>
    </submittedName>
</protein>
<dbReference type="EMBL" id="CP127173">
    <property type="protein sequence ID" value="WIV54022.1"/>
    <property type="molecule type" value="Genomic_DNA"/>
</dbReference>
<proteinExistence type="predicted"/>